<dbReference type="RefSeq" id="WP_380618742.1">
    <property type="nucleotide sequence ID" value="NZ_JBHSDK010000009.1"/>
</dbReference>
<proteinExistence type="predicted"/>
<sequence length="54" mass="5740">MDTLIMAGFTVVLLIMAFKGLGKKAFIAVWAVGMVALLAALNYHITDSLDLTGL</sequence>
<dbReference type="InterPro" id="IPR046035">
    <property type="entry name" value="DUF5993"/>
</dbReference>
<name>A0ABV8TW96_9ACTN</name>
<organism evidence="2 3">
    <name type="scientific">Salininema proteolyticum</name>
    <dbReference type="NCBI Taxonomy" id="1607685"/>
    <lineage>
        <taxon>Bacteria</taxon>
        <taxon>Bacillati</taxon>
        <taxon>Actinomycetota</taxon>
        <taxon>Actinomycetes</taxon>
        <taxon>Glycomycetales</taxon>
        <taxon>Glycomycetaceae</taxon>
        <taxon>Salininema</taxon>
    </lineage>
</organism>
<protein>
    <submittedName>
        <fullName evidence="2">DUF5993 family protein</fullName>
    </submittedName>
</protein>
<evidence type="ECO:0000313" key="2">
    <source>
        <dbReference type="EMBL" id="MFC4334744.1"/>
    </source>
</evidence>
<reference evidence="3" key="1">
    <citation type="journal article" date="2019" name="Int. J. Syst. Evol. Microbiol.">
        <title>The Global Catalogue of Microorganisms (GCM) 10K type strain sequencing project: providing services to taxonomists for standard genome sequencing and annotation.</title>
        <authorList>
            <consortium name="The Broad Institute Genomics Platform"/>
            <consortium name="The Broad Institute Genome Sequencing Center for Infectious Disease"/>
            <person name="Wu L."/>
            <person name="Ma J."/>
        </authorList>
    </citation>
    <scope>NUCLEOTIDE SEQUENCE [LARGE SCALE GENOMIC DNA]</scope>
    <source>
        <strain evidence="3">IBRC-M 10908</strain>
    </source>
</reference>
<keyword evidence="1" id="KW-0812">Transmembrane</keyword>
<dbReference type="Pfam" id="PF19455">
    <property type="entry name" value="DUF5993"/>
    <property type="match status" value="1"/>
</dbReference>
<evidence type="ECO:0000256" key="1">
    <source>
        <dbReference type="SAM" id="Phobius"/>
    </source>
</evidence>
<evidence type="ECO:0000313" key="3">
    <source>
        <dbReference type="Proteomes" id="UP001595823"/>
    </source>
</evidence>
<keyword evidence="1" id="KW-0472">Membrane</keyword>
<keyword evidence="3" id="KW-1185">Reference proteome</keyword>
<dbReference type="Proteomes" id="UP001595823">
    <property type="component" value="Unassembled WGS sequence"/>
</dbReference>
<comment type="caution">
    <text evidence="2">The sequence shown here is derived from an EMBL/GenBank/DDBJ whole genome shotgun (WGS) entry which is preliminary data.</text>
</comment>
<dbReference type="EMBL" id="JBHSDK010000009">
    <property type="protein sequence ID" value="MFC4334744.1"/>
    <property type="molecule type" value="Genomic_DNA"/>
</dbReference>
<accession>A0ABV8TW96</accession>
<keyword evidence="1" id="KW-1133">Transmembrane helix</keyword>
<gene>
    <name evidence="2" type="ORF">ACFPET_05995</name>
</gene>
<feature type="transmembrane region" description="Helical" evidence="1">
    <location>
        <begin position="27"/>
        <end position="45"/>
    </location>
</feature>